<name>A0A8C9YE40_SANLU</name>
<evidence type="ECO:0000256" key="2">
    <source>
        <dbReference type="ARBA" id="ARBA00022801"/>
    </source>
</evidence>
<dbReference type="SUPFAM" id="SSF52540">
    <property type="entry name" value="P-loop containing nucleoside triphosphate hydrolases"/>
    <property type="match status" value="1"/>
</dbReference>
<dbReference type="InterPro" id="IPR001650">
    <property type="entry name" value="Helicase_C-like"/>
</dbReference>
<feature type="domain" description="Helicase C-terminal" evidence="14">
    <location>
        <begin position="543"/>
        <end position="689"/>
    </location>
</feature>
<feature type="compositionally biased region" description="Basic and acidic residues" evidence="11">
    <location>
        <begin position="124"/>
        <end position="138"/>
    </location>
</feature>
<dbReference type="AlphaFoldDB" id="A0A8C9YE40"/>
<gene>
    <name evidence="15" type="primary">ddx51</name>
</gene>
<proteinExistence type="inferred from homology"/>
<evidence type="ECO:0000256" key="7">
    <source>
        <dbReference type="ARBA" id="ARBA00047984"/>
    </source>
</evidence>
<dbReference type="Ensembl" id="ENSSLUT00000022088.1">
    <property type="protein sequence ID" value="ENSSLUP00000021370.1"/>
    <property type="gene ID" value="ENSSLUG00000009903.1"/>
</dbReference>
<evidence type="ECO:0000256" key="5">
    <source>
        <dbReference type="ARBA" id="ARBA00022884"/>
    </source>
</evidence>
<evidence type="ECO:0000256" key="9">
    <source>
        <dbReference type="RuleBase" id="RU000492"/>
    </source>
</evidence>
<dbReference type="PROSITE" id="PS51194">
    <property type="entry name" value="HELICASE_CTER"/>
    <property type="match status" value="1"/>
</dbReference>
<keyword evidence="4 9" id="KW-0067">ATP-binding</keyword>
<dbReference type="EC" id="3.6.4.13" evidence="10"/>
<evidence type="ECO:0000256" key="10">
    <source>
        <dbReference type="RuleBase" id="RU365068"/>
    </source>
</evidence>
<evidence type="ECO:0000256" key="4">
    <source>
        <dbReference type="ARBA" id="ARBA00022840"/>
    </source>
</evidence>
<dbReference type="InterPro" id="IPR011545">
    <property type="entry name" value="DEAD/DEAH_box_helicase_dom"/>
</dbReference>
<dbReference type="InterPro" id="IPR000629">
    <property type="entry name" value="RNA-helicase_DEAD-box_CS"/>
</dbReference>
<evidence type="ECO:0000256" key="6">
    <source>
        <dbReference type="ARBA" id="ARBA00038200"/>
    </source>
</evidence>
<dbReference type="SMART" id="SM00487">
    <property type="entry name" value="DEXDc"/>
    <property type="match status" value="1"/>
</dbReference>
<dbReference type="PROSITE" id="PS51192">
    <property type="entry name" value="HELICASE_ATP_BIND_1"/>
    <property type="match status" value="1"/>
</dbReference>
<dbReference type="Proteomes" id="UP000694568">
    <property type="component" value="Unplaced"/>
</dbReference>
<dbReference type="PANTHER" id="PTHR24031">
    <property type="entry name" value="RNA HELICASE"/>
    <property type="match status" value="1"/>
</dbReference>
<dbReference type="GO" id="GO:0003724">
    <property type="term" value="F:RNA helicase activity"/>
    <property type="evidence" value="ECO:0007669"/>
    <property type="project" value="UniProtKB-EC"/>
</dbReference>
<dbReference type="InterPro" id="IPR014001">
    <property type="entry name" value="Helicase_ATP-bd"/>
</dbReference>
<keyword evidence="12" id="KW-0732">Signal</keyword>
<dbReference type="CDD" id="cd17956">
    <property type="entry name" value="DEADc_DDX51"/>
    <property type="match status" value="1"/>
</dbReference>
<protein>
    <recommendedName>
        <fullName evidence="10">ATP-dependent RNA helicase</fullName>
        <ecNumber evidence="10">3.6.4.13</ecNumber>
    </recommendedName>
</protein>
<dbReference type="GeneTree" id="ENSGT00550000075141"/>
<evidence type="ECO:0000259" key="14">
    <source>
        <dbReference type="PROSITE" id="PS51194"/>
    </source>
</evidence>
<dbReference type="Pfam" id="PF00271">
    <property type="entry name" value="Helicase_C"/>
    <property type="match status" value="1"/>
</dbReference>
<keyword evidence="16" id="KW-1185">Reference proteome</keyword>
<dbReference type="GO" id="GO:0003723">
    <property type="term" value="F:RNA binding"/>
    <property type="evidence" value="ECO:0007669"/>
    <property type="project" value="UniProtKB-UniRule"/>
</dbReference>
<evidence type="ECO:0000256" key="3">
    <source>
        <dbReference type="ARBA" id="ARBA00022806"/>
    </source>
</evidence>
<evidence type="ECO:0000313" key="16">
    <source>
        <dbReference type="Proteomes" id="UP000694568"/>
    </source>
</evidence>
<dbReference type="PROSITE" id="PS00039">
    <property type="entry name" value="DEAD_ATP_HELICASE"/>
    <property type="match status" value="1"/>
</dbReference>
<dbReference type="InterPro" id="IPR027417">
    <property type="entry name" value="P-loop_NTPase"/>
</dbReference>
<comment type="function">
    <text evidence="8">ATP-binding RNA helicase involved in the biogenesis of 60S ribosomal subunits.</text>
</comment>
<feature type="chain" id="PRO_5034771946" description="ATP-dependent RNA helicase" evidence="12">
    <location>
        <begin position="23"/>
        <end position="712"/>
    </location>
</feature>
<reference evidence="15" key="2">
    <citation type="submission" date="2025-09" db="UniProtKB">
        <authorList>
            <consortium name="Ensembl"/>
        </authorList>
    </citation>
    <scope>IDENTIFICATION</scope>
</reference>
<comment type="similarity">
    <text evidence="6">Belongs to the DEAD box helicase family. DDX51/DBP6 subfamily.</text>
</comment>
<evidence type="ECO:0000256" key="11">
    <source>
        <dbReference type="SAM" id="MobiDB-lite"/>
    </source>
</evidence>
<evidence type="ECO:0000256" key="1">
    <source>
        <dbReference type="ARBA" id="ARBA00022741"/>
    </source>
</evidence>
<evidence type="ECO:0000256" key="8">
    <source>
        <dbReference type="ARBA" id="ARBA00056648"/>
    </source>
</evidence>
<dbReference type="CDD" id="cd18787">
    <property type="entry name" value="SF2_C_DEAD"/>
    <property type="match status" value="1"/>
</dbReference>
<evidence type="ECO:0000259" key="13">
    <source>
        <dbReference type="PROSITE" id="PS51192"/>
    </source>
</evidence>
<comment type="catalytic activity">
    <reaction evidence="7 10">
        <text>ATP + H2O = ADP + phosphate + H(+)</text>
        <dbReference type="Rhea" id="RHEA:13065"/>
        <dbReference type="ChEBI" id="CHEBI:15377"/>
        <dbReference type="ChEBI" id="CHEBI:15378"/>
        <dbReference type="ChEBI" id="CHEBI:30616"/>
        <dbReference type="ChEBI" id="CHEBI:43474"/>
        <dbReference type="ChEBI" id="CHEBI:456216"/>
        <dbReference type="EC" id="3.6.4.13"/>
    </reaction>
</comment>
<reference evidence="15" key="1">
    <citation type="submission" date="2025-08" db="UniProtKB">
        <authorList>
            <consortium name="Ensembl"/>
        </authorList>
    </citation>
    <scope>IDENTIFICATION</scope>
</reference>
<evidence type="ECO:0000313" key="15">
    <source>
        <dbReference type="Ensembl" id="ENSSLUP00000021370.1"/>
    </source>
</evidence>
<keyword evidence="5 10" id="KW-0694">RNA-binding</keyword>
<sequence>MGLAMNALRFLALSLPFLRCHSALQSVTSLLPLTRYLGEEGNGSVSKESRSQALLAKLQQKAKEKQRQSLTEQTQHPSKERTEQQNAKTKRKADKDDSQEPKHHKKRRSEVVPSITLDSDSQDEPVHEEKKNKTAAKEMRKKKKDQSGSSVKGLSDSTPVTGRDGQEDTGGGGGEEEEEKTGTENVTLKQTTGKTSAPAGYTVLGGFENKPVQKVHRVLPQWLAQPDVIHRDIKSNLVPISDIPELSALLVKKLQNNGIQHLFPVQAEVIPAILESAQQGLLIGRGGYKPRDICVSAPTGSGKTLAFVIPVIQVLMERVVCEVRALAVLPTKELAQQVCKVFASHAEGTALRVVMLAGQRSFAAEQASLSEHRGGIRRSLADIVVATPGRLVDHINKNSGLSLEHLRFLIIDEADRMIDSMHQSWLSQVVKAVYRSGSGAEALSIFRRTEPACVTAASLSPPQMPLQKLLFSATLTQNPEKLQQLGLHQPRLFSSIHSHSSTISSSNGSITAAAPTQKQGCFNFPQGLTEYYVPCTLSKKPLLILHFILRMKLSPILCFTNSRETAHRLYLLVQLFGEIQAAEFSSRLSPSERKKTLKEFEQGKIQLLISTDAASRGIDIDGVKCVVNYDAPQYIRTYIHRIGRTARAGKTGLAFTFLLGVQEKNFLQMVVEAGSPGIQKQIVKPENLKGMEARYEQTLQELANVIKDEKAK</sequence>
<dbReference type="Pfam" id="PF00270">
    <property type="entry name" value="DEAD"/>
    <property type="match status" value="1"/>
</dbReference>
<organism evidence="15 16">
    <name type="scientific">Sander lucioperca</name>
    <name type="common">Pike-perch</name>
    <name type="synonym">Perca lucioperca</name>
    <dbReference type="NCBI Taxonomy" id="283035"/>
    <lineage>
        <taxon>Eukaryota</taxon>
        <taxon>Metazoa</taxon>
        <taxon>Chordata</taxon>
        <taxon>Craniata</taxon>
        <taxon>Vertebrata</taxon>
        <taxon>Euteleostomi</taxon>
        <taxon>Actinopterygii</taxon>
        <taxon>Neopterygii</taxon>
        <taxon>Teleostei</taxon>
        <taxon>Neoteleostei</taxon>
        <taxon>Acanthomorphata</taxon>
        <taxon>Eupercaria</taxon>
        <taxon>Perciformes</taxon>
        <taxon>Percoidei</taxon>
        <taxon>Percidae</taxon>
        <taxon>Luciopercinae</taxon>
        <taxon>Sander</taxon>
    </lineage>
</organism>
<feature type="compositionally biased region" description="Polar residues" evidence="11">
    <location>
        <begin position="147"/>
        <end position="160"/>
    </location>
</feature>
<dbReference type="GO" id="GO:0016787">
    <property type="term" value="F:hydrolase activity"/>
    <property type="evidence" value="ECO:0007669"/>
    <property type="project" value="UniProtKB-KW"/>
</dbReference>
<dbReference type="Gene3D" id="3.40.50.300">
    <property type="entry name" value="P-loop containing nucleotide triphosphate hydrolases"/>
    <property type="match status" value="2"/>
</dbReference>
<dbReference type="SMART" id="SM00490">
    <property type="entry name" value="HELICc"/>
    <property type="match status" value="1"/>
</dbReference>
<feature type="signal peptide" evidence="12">
    <location>
        <begin position="1"/>
        <end position="22"/>
    </location>
</feature>
<comment type="domain">
    <text evidence="10">The Q motif is unique to and characteristic of the DEAD box family of RNA helicases and controls ATP binding and hydrolysis.</text>
</comment>
<feature type="region of interest" description="Disordered" evidence="11">
    <location>
        <begin position="40"/>
        <end position="199"/>
    </location>
</feature>
<keyword evidence="1 9" id="KW-0547">Nucleotide-binding</keyword>
<dbReference type="FunFam" id="3.40.50.300:FF:001539">
    <property type="entry name" value="ATP-dependent RNA helicase DDX51"/>
    <property type="match status" value="1"/>
</dbReference>
<keyword evidence="3 9" id="KW-0347">Helicase</keyword>
<feature type="compositionally biased region" description="Polar residues" evidence="11">
    <location>
        <begin position="185"/>
        <end position="195"/>
    </location>
</feature>
<dbReference type="GO" id="GO:0005524">
    <property type="term" value="F:ATP binding"/>
    <property type="evidence" value="ECO:0007669"/>
    <property type="project" value="UniProtKB-UniRule"/>
</dbReference>
<feature type="domain" description="Helicase ATP-binding" evidence="13">
    <location>
        <begin position="284"/>
        <end position="493"/>
    </location>
</feature>
<comment type="function">
    <text evidence="10">RNA helicase.</text>
</comment>
<evidence type="ECO:0000256" key="12">
    <source>
        <dbReference type="SAM" id="SignalP"/>
    </source>
</evidence>
<accession>A0A8C9YE40</accession>
<keyword evidence="2 9" id="KW-0378">Hydrolase</keyword>